<evidence type="ECO:0000259" key="1">
    <source>
        <dbReference type="Pfam" id="PF24254"/>
    </source>
</evidence>
<accession>A0A094QFP9</accession>
<name>A0A094QFP9_9ZZZZ</name>
<proteinExistence type="predicted"/>
<organism evidence="2">
    <name type="scientific">freshwater metagenome</name>
    <dbReference type="NCBI Taxonomy" id="449393"/>
    <lineage>
        <taxon>unclassified sequences</taxon>
        <taxon>metagenomes</taxon>
        <taxon>ecological metagenomes</taxon>
    </lineage>
</organism>
<dbReference type="EMBL" id="JNSL01000014">
    <property type="protein sequence ID" value="KGA21109.1"/>
    <property type="molecule type" value="Genomic_DNA"/>
</dbReference>
<evidence type="ECO:0000313" key="2">
    <source>
        <dbReference type="EMBL" id="KGA21109.1"/>
    </source>
</evidence>
<comment type="caution">
    <text evidence="2">The sequence shown here is derived from an EMBL/GenBank/DDBJ whole genome shotgun (WGS) entry which is preliminary data.</text>
</comment>
<gene>
    <name evidence="2" type="ORF">GM51_3935</name>
</gene>
<dbReference type="AlphaFoldDB" id="A0A094QFP9"/>
<reference evidence="2" key="1">
    <citation type="submission" date="2014-06" db="EMBL/GenBank/DDBJ databases">
        <title>Key roles for freshwater Actinobacteria revealed by deep metagenomic sequencing.</title>
        <authorList>
            <person name="Ghai R."/>
            <person name="Mizuno C.M."/>
            <person name="Picazo A."/>
            <person name="Camacho A."/>
            <person name="Rodriguez-Valera F."/>
        </authorList>
    </citation>
    <scope>NUCLEOTIDE SEQUENCE</scope>
</reference>
<dbReference type="InterPro" id="IPR055878">
    <property type="entry name" value="DUF7455"/>
</dbReference>
<dbReference type="Pfam" id="PF24254">
    <property type="entry name" value="DUF7455"/>
    <property type="match status" value="1"/>
</dbReference>
<protein>
    <recommendedName>
        <fullName evidence="1">DUF7455 domain-containing protein</fullName>
    </recommendedName>
</protein>
<feature type="domain" description="DUF7455" evidence="1">
    <location>
        <begin position="12"/>
        <end position="65"/>
    </location>
</feature>
<sequence>MSEQLILEAVPLNALDRCDRCGAQAYVRAVLLSGGELLFCGHHGKEYAEKIRPIAAKIQDETSKLVESPAAN</sequence>